<dbReference type="AlphaFoldDB" id="A0A6A5W4Q0"/>
<dbReference type="InterPro" id="IPR009799">
    <property type="entry name" value="EthD_dom"/>
</dbReference>
<evidence type="ECO:0000259" key="2">
    <source>
        <dbReference type="Pfam" id="PF07110"/>
    </source>
</evidence>
<organism evidence="3 4">
    <name type="scientific">Bimuria novae-zelandiae CBS 107.79</name>
    <dbReference type="NCBI Taxonomy" id="1447943"/>
    <lineage>
        <taxon>Eukaryota</taxon>
        <taxon>Fungi</taxon>
        <taxon>Dikarya</taxon>
        <taxon>Ascomycota</taxon>
        <taxon>Pezizomycotina</taxon>
        <taxon>Dothideomycetes</taxon>
        <taxon>Pleosporomycetidae</taxon>
        <taxon>Pleosporales</taxon>
        <taxon>Massarineae</taxon>
        <taxon>Didymosphaeriaceae</taxon>
        <taxon>Bimuria</taxon>
    </lineage>
</organism>
<evidence type="ECO:0000256" key="1">
    <source>
        <dbReference type="ARBA" id="ARBA00005986"/>
    </source>
</evidence>
<dbReference type="EMBL" id="ML976656">
    <property type="protein sequence ID" value="KAF1980477.1"/>
    <property type="molecule type" value="Genomic_DNA"/>
</dbReference>
<dbReference type="Proteomes" id="UP000800036">
    <property type="component" value="Unassembled WGS sequence"/>
</dbReference>
<protein>
    <recommendedName>
        <fullName evidence="2">EthD domain-containing protein</fullName>
    </recommendedName>
</protein>
<evidence type="ECO:0000313" key="4">
    <source>
        <dbReference type="Proteomes" id="UP000800036"/>
    </source>
</evidence>
<name>A0A6A5W4Q0_9PLEO</name>
<dbReference type="Pfam" id="PF07110">
    <property type="entry name" value="EthD"/>
    <property type="match status" value="1"/>
</dbReference>
<sequence length="173" mass="19436">MVATTVKVHYHADGRKTPSSNTVVTVLRTTARAGYANRQSSCVLHMRVRLWWAEQSSLISYPHPVWIMLFSLKSARDQVQELNERLGGGKWTVDNHDVVVEFYVRDLAAVEGIINDPDFQKLQSEEAPWIDAERVTIGASLGWVEVYVEQGKVVNILKDEKPAYGELVLSVGV</sequence>
<reference evidence="3" key="1">
    <citation type="journal article" date="2020" name="Stud. Mycol.">
        <title>101 Dothideomycetes genomes: a test case for predicting lifestyles and emergence of pathogens.</title>
        <authorList>
            <person name="Haridas S."/>
            <person name="Albert R."/>
            <person name="Binder M."/>
            <person name="Bloem J."/>
            <person name="Labutti K."/>
            <person name="Salamov A."/>
            <person name="Andreopoulos B."/>
            <person name="Baker S."/>
            <person name="Barry K."/>
            <person name="Bills G."/>
            <person name="Bluhm B."/>
            <person name="Cannon C."/>
            <person name="Castanera R."/>
            <person name="Culley D."/>
            <person name="Daum C."/>
            <person name="Ezra D."/>
            <person name="Gonzalez J."/>
            <person name="Henrissat B."/>
            <person name="Kuo A."/>
            <person name="Liang C."/>
            <person name="Lipzen A."/>
            <person name="Lutzoni F."/>
            <person name="Magnuson J."/>
            <person name="Mondo S."/>
            <person name="Nolan M."/>
            <person name="Ohm R."/>
            <person name="Pangilinan J."/>
            <person name="Park H.-J."/>
            <person name="Ramirez L."/>
            <person name="Alfaro M."/>
            <person name="Sun H."/>
            <person name="Tritt A."/>
            <person name="Yoshinaga Y."/>
            <person name="Zwiers L.-H."/>
            <person name="Turgeon B."/>
            <person name="Goodwin S."/>
            <person name="Spatafora J."/>
            <person name="Crous P."/>
            <person name="Grigoriev I."/>
        </authorList>
    </citation>
    <scope>NUCLEOTIDE SEQUENCE</scope>
    <source>
        <strain evidence="3">CBS 107.79</strain>
    </source>
</reference>
<accession>A0A6A5W4Q0</accession>
<evidence type="ECO:0000313" key="3">
    <source>
        <dbReference type="EMBL" id="KAF1980477.1"/>
    </source>
</evidence>
<keyword evidence="4" id="KW-1185">Reference proteome</keyword>
<feature type="domain" description="EthD" evidence="2">
    <location>
        <begin position="85"/>
        <end position="132"/>
    </location>
</feature>
<dbReference type="OrthoDB" id="3183782at2759"/>
<gene>
    <name evidence="3" type="ORF">BU23DRAFT_562817</name>
</gene>
<proteinExistence type="inferred from homology"/>
<dbReference type="GO" id="GO:0016491">
    <property type="term" value="F:oxidoreductase activity"/>
    <property type="evidence" value="ECO:0007669"/>
    <property type="project" value="InterPro"/>
</dbReference>
<comment type="similarity">
    <text evidence="1">Belongs to the tpcK family.</text>
</comment>